<reference evidence="1 2" key="1">
    <citation type="journal article" date="2010" name="BMC Genomics">
        <title>Comparative genomics and proteomics of Helicobacter mustelae, an ulcerogenic and carcinogenic gastric pathogen.</title>
        <authorList>
            <person name="O'Toole P.W."/>
            <person name="Snelling W.J."/>
            <person name="Canchaya C."/>
            <person name="Forde B.M."/>
            <person name="Hardie K.R."/>
            <person name="Josenhans C."/>
            <person name="Graham R.L.J."/>
            <person name="McMullan G."/>
            <person name="Parkhill J."/>
            <person name="Belda E."/>
            <person name="Bentley S.D."/>
        </authorList>
    </citation>
    <scope>NUCLEOTIDE SEQUENCE [LARGE SCALE GENOMIC DNA]</scope>
    <source>
        <strain evidence="2">ATCC 43772 / LMG 18044 / NCTC 12198 / 12198</strain>
    </source>
</reference>
<dbReference type="AlphaFoldDB" id="D3UG11"/>
<organism evidence="1 2">
    <name type="scientific">Helicobacter mustelae (strain ATCC 43772 / CCUG 25715 / CIP 103759 / LMG 18044 / NCTC 12198 / R85-136P)</name>
    <name type="common">Campylobacter mustelae</name>
    <dbReference type="NCBI Taxonomy" id="679897"/>
    <lineage>
        <taxon>Bacteria</taxon>
        <taxon>Pseudomonadati</taxon>
        <taxon>Campylobacterota</taxon>
        <taxon>Epsilonproteobacteria</taxon>
        <taxon>Campylobacterales</taxon>
        <taxon>Helicobacteraceae</taxon>
        <taxon>Helicobacter</taxon>
    </lineage>
</organism>
<protein>
    <recommendedName>
        <fullName evidence="3">Outer membrane protein</fullName>
    </recommendedName>
</protein>
<dbReference type="Proteomes" id="UP000001522">
    <property type="component" value="Chromosome"/>
</dbReference>
<keyword evidence="2" id="KW-1185">Reference proteome</keyword>
<accession>D3UG11</accession>
<evidence type="ECO:0000313" key="1">
    <source>
        <dbReference type="EMBL" id="CBG39432.1"/>
    </source>
</evidence>
<dbReference type="KEGG" id="hms:HMU01700"/>
<dbReference type="Pfam" id="PF01856">
    <property type="entry name" value="HP_OMP"/>
    <property type="match status" value="1"/>
</dbReference>
<dbReference type="InterPro" id="IPR002718">
    <property type="entry name" value="OMP_Helicobacter"/>
</dbReference>
<proteinExistence type="predicted"/>
<dbReference type="EMBL" id="FN555004">
    <property type="protein sequence ID" value="CBG39432.1"/>
    <property type="molecule type" value="Genomic_DNA"/>
</dbReference>
<gene>
    <name evidence="1" type="ordered locus">HMU01700</name>
</gene>
<dbReference type="HOGENOM" id="CLU_078755_0_0_7"/>
<name>D3UG11_HELM1</name>
<evidence type="ECO:0008006" key="3">
    <source>
        <dbReference type="Google" id="ProtNLM"/>
    </source>
</evidence>
<evidence type="ECO:0000313" key="2">
    <source>
        <dbReference type="Proteomes" id="UP000001522"/>
    </source>
</evidence>
<dbReference type="STRING" id="679897.HMU01700"/>
<sequence>MKRISAFFLMMFFGYAQNETFDESNMLLREEFSPKNIDESIDEVKKEIKERGEEPISAELARREREQSKSFYGKNGLFVGLVAGVGTVYNHYEDGRYNREYQVQGAQNTDVLKSPLNTTSHLPLFGGRIGYQNFFNDYFGTRIYADALIGSGSLLVNKRRVGSVSYMLGALNIDGMVDFPVSRDIEMGGYVGFGFGLMLLSDKVRSSALPSLLQTQGYVSKSLLWNDLLAVDYMVNVGVNLTLYQKHRIELGMKIPISQLLLGLQSPAIYKNQQTGQSKQLMSGDIRFSRSSFFIISYNYLF</sequence>